<dbReference type="InterPro" id="IPR000639">
    <property type="entry name" value="Epox_hydrolase-like"/>
</dbReference>
<dbReference type="AlphaFoldDB" id="A0A918IBC8"/>
<proteinExistence type="predicted"/>
<dbReference type="PRINTS" id="PR00111">
    <property type="entry name" value="ABHYDROLASE"/>
</dbReference>
<dbReference type="GO" id="GO:0016787">
    <property type="term" value="F:hydrolase activity"/>
    <property type="evidence" value="ECO:0007669"/>
    <property type="project" value="UniProtKB-KW"/>
</dbReference>
<gene>
    <name evidence="2" type="ORF">GCM10010260_37390</name>
</gene>
<organism evidence="2 3">
    <name type="scientific">Streptomyces filipinensis</name>
    <dbReference type="NCBI Taxonomy" id="66887"/>
    <lineage>
        <taxon>Bacteria</taxon>
        <taxon>Bacillati</taxon>
        <taxon>Actinomycetota</taxon>
        <taxon>Actinomycetes</taxon>
        <taxon>Kitasatosporales</taxon>
        <taxon>Streptomycetaceae</taxon>
        <taxon>Streptomyces</taxon>
    </lineage>
</organism>
<reference evidence="2" key="1">
    <citation type="journal article" date="2014" name="Int. J. Syst. Evol. Microbiol.">
        <title>Complete genome sequence of Corynebacterium casei LMG S-19264T (=DSM 44701T), isolated from a smear-ripened cheese.</title>
        <authorList>
            <consortium name="US DOE Joint Genome Institute (JGI-PGF)"/>
            <person name="Walter F."/>
            <person name="Albersmeier A."/>
            <person name="Kalinowski J."/>
            <person name="Ruckert C."/>
        </authorList>
    </citation>
    <scope>NUCLEOTIDE SEQUENCE</scope>
    <source>
        <strain evidence="2">JCM 4369</strain>
    </source>
</reference>
<reference evidence="2" key="2">
    <citation type="submission" date="2020-09" db="EMBL/GenBank/DDBJ databases">
        <authorList>
            <person name="Sun Q."/>
            <person name="Ohkuma M."/>
        </authorList>
    </citation>
    <scope>NUCLEOTIDE SEQUENCE</scope>
    <source>
        <strain evidence="2">JCM 4369</strain>
    </source>
</reference>
<keyword evidence="2" id="KW-0378">Hydrolase</keyword>
<evidence type="ECO:0000313" key="2">
    <source>
        <dbReference type="EMBL" id="GGU97886.1"/>
    </source>
</evidence>
<dbReference type="PANTHER" id="PTHR43194">
    <property type="entry name" value="HYDROLASE ALPHA/BETA FOLD FAMILY"/>
    <property type="match status" value="1"/>
</dbReference>
<dbReference type="InterPro" id="IPR000073">
    <property type="entry name" value="AB_hydrolase_1"/>
</dbReference>
<evidence type="ECO:0000259" key="1">
    <source>
        <dbReference type="Pfam" id="PF12697"/>
    </source>
</evidence>
<dbReference type="Gene3D" id="3.40.50.1820">
    <property type="entry name" value="alpha/beta hydrolase"/>
    <property type="match status" value="1"/>
</dbReference>
<dbReference type="SUPFAM" id="SSF53474">
    <property type="entry name" value="alpha/beta-Hydrolases"/>
    <property type="match status" value="1"/>
</dbReference>
<evidence type="ECO:0000313" key="3">
    <source>
        <dbReference type="Proteomes" id="UP000618795"/>
    </source>
</evidence>
<accession>A0A918IBC8</accession>
<dbReference type="PRINTS" id="PR00412">
    <property type="entry name" value="EPOXHYDRLASE"/>
</dbReference>
<name>A0A918IBC8_9ACTN</name>
<keyword evidence="3" id="KW-1185">Reference proteome</keyword>
<comment type="caution">
    <text evidence="2">The sequence shown here is derived from an EMBL/GenBank/DDBJ whole genome shotgun (WGS) entry which is preliminary data.</text>
</comment>
<dbReference type="InterPro" id="IPR029058">
    <property type="entry name" value="AB_hydrolase_fold"/>
</dbReference>
<dbReference type="EMBL" id="BMTD01000007">
    <property type="protein sequence ID" value="GGU97886.1"/>
    <property type="molecule type" value="Genomic_DNA"/>
</dbReference>
<sequence length="309" mass="33439">MLVIGTARQAPATRAEIAYDEAGSGEAVVFVHAGCADRRMWDAQFTALAAGYRVIRYDWRGRGASADAVGEFGHHLDLIALMDERRVRRAAVVGASDGGRIALDAALTRPDRFRALVLVAPGLSGHQWPRTMVDRARRRLHAVVPAERLRRYEAGTAERIEPADLDAVAEADAEFLVAGEGRDRTAVCPEVWRRAVEMGRLTRQRIWSAPRATELLPRPPARGRLAQVTTPTLVISGLCDVPEIREVSTLLQQEIPGARHIELPDTGHLPPLERPVEVTAALEGFFASLGADHPATAADGRPDAGGVGT</sequence>
<feature type="domain" description="AB hydrolase-1" evidence="1">
    <location>
        <begin position="28"/>
        <end position="281"/>
    </location>
</feature>
<dbReference type="InterPro" id="IPR050228">
    <property type="entry name" value="Carboxylesterase_BioH"/>
</dbReference>
<protein>
    <submittedName>
        <fullName evidence="2">Alpha/beta hydrolase</fullName>
    </submittedName>
</protein>
<dbReference type="RefSeq" id="WP_229854187.1">
    <property type="nucleotide sequence ID" value="NZ_BMTD01000007.1"/>
</dbReference>
<dbReference type="PANTHER" id="PTHR43194:SF2">
    <property type="entry name" value="PEROXISOMAL MEMBRANE PROTEIN LPX1"/>
    <property type="match status" value="1"/>
</dbReference>
<dbReference type="Proteomes" id="UP000618795">
    <property type="component" value="Unassembled WGS sequence"/>
</dbReference>
<dbReference type="Pfam" id="PF12697">
    <property type="entry name" value="Abhydrolase_6"/>
    <property type="match status" value="1"/>
</dbReference>